<accession>A0ACB0Z098</accession>
<keyword evidence="2" id="KW-1185">Reference proteome</keyword>
<organism evidence="1 2">
    <name type="scientific">Meloidogyne enterolobii</name>
    <name type="common">Root-knot nematode worm</name>
    <name type="synonym">Meloidogyne mayaguensis</name>
    <dbReference type="NCBI Taxonomy" id="390850"/>
    <lineage>
        <taxon>Eukaryota</taxon>
        <taxon>Metazoa</taxon>
        <taxon>Ecdysozoa</taxon>
        <taxon>Nematoda</taxon>
        <taxon>Chromadorea</taxon>
        <taxon>Rhabditida</taxon>
        <taxon>Tylenchina</taxon>
        <taxon>Tylenchomorpha</taxon>
        <taxon>Tylenchoidea</taxon>
        <taxon>Meloidogynidae</taxon>
        <taxon>Meloidogyninae</taxon>
        <taxon>Meloidogyne</taxon>
    </lineage>
</organism>
<protein>
    <submittedName>
        <fullName evidence="1">Uncharacterized protein</fullName>
    </submittedName>
</protein>
<dbReference type="Proteomes" id="UP001497535">
    <property type="component" value="Unassembled WGS sequence"/>
</dbReference>
<dbReference type="EMBL" id="CAVMJV010000022">
    <property type="protein sequence ID" value="CAK5071789.1"/>
    <property type="molecule type" value="Genomic_DNA"/>
</dbReference>
<reference evidence="1" key="1">
    <citation type="submission" date="2023-11" db="EMBL/GenBank/DDBJ databases">
        <authorList>
            <person name="Poullet M."/>
        </authorList>
    </citation>
    <scope>NUCLEOTIDE SEQUENCE</scope>
    <source>
        <strain evidence="1">E1834</strain>
    </source>
</reference>
<evidence type="ECO:0000313" key="2">
    <source>
        <dbReference type="Proteomes" id="UP001497535"/>
    </source>
</evidence>
<proteinExistence type="predicted"/>
<sequence length="152" mass="18036">MSLIVPQQESAAPPILLPFQGGMGRQNFMSRIRMHNLQLPTTENSNTGGNVSLFSKKVFKFELEKLATFKLKLKICRKKFFKFELKNLASFKFKLKICHKKFFKFELEKLATFKLELKIYHNKNNTKFWILIILKKYFLRNLPQKYLLNIIA</sequence>
<name>A0ACB0Z098_MELEN</name>
<evidence type="ECO:0000313" key="1">
    <source>
        <dbReference type="EMBL" id="CAK5071789.1"/>
    </source>
</evidence>
<gene>
    <name evidence="1" type="ORF">MENTE1834_LOCUS18997</name>
</gene>
<comment type="caution">
    <text evidence="1">The sequence shown here is derived from an EMBL/GenBank/DDBJ whole genome shotgun (WGS) entry which is preliminary data.</text>
</comment>